<keyword evidence="4" id="KW-0101">Branched-chain amino acid catabolism</keyword>
<sequence>MTEKIWPQFSEEHDQFRALVRRFAENELAPHAEEWEAARFFPNEVFRQMGELGLLGGRYAEDVGGIGGDIWHTAVLAEELPRCRMAGLTMGVLVQSDMATPIIAEVGTAEQQQEFLAPAVRGEKIAALGVSEPGAGSDVAGIRTQAKKDGDDYIISGQKTWITNGTRADFVTLAARTDMNNRYGGVSLFLVPTDTPGFSVGKKLEKIGNHCSDTAELFFDNCRIPKRYLLGEEGHGFYYIMQNFQGERLVGALSGVAGAQLVLDETKDYCRERHAFGKPLMGFQVTRHNIVEMETELEACRTLTYHAADLYERGLPAQREISMAKLMAGDVSMKVIDRCLQLYGGMGYVEEGPVARRWRDARLLSIGGGTSEIMKEIITKVIGL</sequence>
<dbReference type="SUPFAM" id="SSF56645">
    <property type="entry name" value="Acyl-CoA dehydrogenase NM domain-like"/>
    <property type="match status" value="1"/>
</dbReference>
<dbReference type="PROSITE" id="PS00073">
    <property type="entry name" value="ACYL_COA_DH_2"/>
    <property type="match status" value="1"/>
</dbReference>
<dbReference type="GO" id="GO:0009083">
    <property type="term" value="P:branched-chain amino acid catabolic process"/>
    <property type="evidence" value="ECO:0007669"/>
    <property type="project" value="UniProtKB-KW"/>
</dbReference>
<gene>
    <name evidence="9" type="ORF">DN745_07720</name>
</gene>
<keyword evidence="7 8" id="KW-0560">Oxidoreductase</keyword>
<dbReference type="GO" id="GO:0033539">
    <property type="term" value="P:fatty acid beta-oxidation using acyl-CoA dehydrogenase"/>
    <property type="evidence" value="ECO:0007669"/>
    <property type="project" value="TreeGrafter"/>
</dbReference>
<dbReference type="Pfam" id="PF00441">
    <property type="entry name" value="Acyl-CoA_dh_1"/>
    <property type="match status" value="1"/>
</dbReference>
<dbReference type="InterPro" id="IPR037069">
    <property type="entry name" value="AcylCoA_DH/ox_N_sf"/>
</dbReference>
<evidence type="ECO:0000313" key="10">
    <source>
        <dbReference type="Proteomes" id="UP000249799"/>
    </source>
</evidence>
<dbReference type="PANTHER" id="PTHR43884">
    <property type="entry name" value="ACYL-COA DEHYDROGENASE"/>
    <property type="match status" value="1"/>
</dbReference>
<dbReference type="FunFam" id="1.20.140.10:FF:000001">
    <property type="entry name" value="Acyl-CoA dehydrogenase"/>
    <property type="match status" value="1"/>
</dbReference>
<evidence type="ECO:0000256" key="2">
    <source>
        <dbReference type="ARBA" id="ARBA00005109"/>
    </source>
</evidence>
<keyword evidence="6 8" id="KW-0274">FAD</keyword>
<dbReference type="OrthoDB" id="9765339at2"/>
<dbReference type="RefSeq" id="WP_111333562.1">
    <property type="nucleotide sequence ID" value="NZ_CP030032.1"/>
</dbReference>
<dbReference type="Gene3D" id="1.10.540.10">
    <property type="entry name" value="Acyl-CoA dehydrogenase/oxidase, N-terminal domain"/>
    <property type="match status" value="1"/>
</dbReference>
<name>A0A2Z4FKK9_9DELT</name>
<dbReference type="InterPro" id="IPR013786">
    <property type="entry name" value="AcylCoA_DH/ox_N"/>
</dbReference>
<dbReference type="InterPro" id="IPR006089">
    <property type="entry name" value="Acyl-CoA_DH_CS"/>
</dbReference>
<evidence type="ECO:0000256" key="4">
    <source>
        <dbReference type="ARBA" id="ARBA00022456"/>
    </source>
</evidence>
<organism evidence="9 10">
    <name type="scientific">Bradymonas sediminis</name>
    <dbReference type="NCBI Taxonomy" id="1548548"/>
    <lineage>
        <taxon>Bacteria</taxon>
        <taxon>Deltaproteobacteria</taxon>
        <taxon>Bradymonadales</taxon>
        <taxon>Bradymonadaceae</taxon>
        <taxon>Bradymonas</taxon>
    </lineage>
</organism>
<evidence type="ECO:0000256" key="7">
    <source>
        <dbReference type="ARBA" id="ARBA00023002"/>
    </source>
</evidence>
<accession>A0A2Z4FKK9</accession>
<keyword evidence="5 8" id="KW-0285">Flavoprotein</keyword>
<proteinExistence type="inferred from homology"/>
<dbReference type="Proteomes" id="UP000249799">
    <property type="component" value="Chromosome"/>
</dbReference>
<dbReference type="PROSITE" id="PS00072">
    <property type="entry name" value="ACYL_COA_DH_1"/>
    <property type="match status" value="1"/>
</dbReference>
<dbReference type="InterPro" id="IPR046373">
    <property type="entry name" value="Acyl-CoA_Oxase/DH_mid-dom_sf"/>
</dbReference>
<dbReference type="PANTHER" id="PTHR43884:SF12">
    <property type="entry name" value="ISOVALERYL-COA DEHYDROGENASE, MITOCHONDRIAL-RELATED"/>
    <property type="match status" value="1"/>
</dbReference>
<dbReference type="AlphaFoldDB" id="A0A2Z4FKK9"/>
<dbReference type="GO" id="GO:0046359">
    <property type="term" value="P:butyrate catabolic process"/>
    <property type="evidence" value="ECO:0007669"/>
    <property type="project" value="TreeGrafter"/>
</dbReference>
<comment type="pathway">
    <text evidence="2">Amino-acid degradation; L-valine degradation.</text>
</comment>
<dbReference type="EMBL" id="CP030032">
    <property type="protein sequence ID" value="AWV89234.1"/>
    <property type="molecule type" value="Genomic_DNA"/>
</dbReference>
<protein>
    <submittedName>
        <fullName evidence="9">Acyl-CoA dehydrogenase</fullName>
    </submittedName>
</protein>
<dbReference type="Gene3D" id="1.20.140.10">
    <property type="entry name" value="Butyryl-CoA Dehydrogenase, subunit A, domain 3"/>
    <property type="match status" value="1"/>
</dbReference>
<evidence type="ECO:0000256" key="1">
    <source>
        <dbReference type="ARBA" id="ARBA00001974"/>
    </source>
</evidence>
<evidence type="ECO:0000256" key="5">
    <source>
        <dbReference type="ARBA" id="ARBA00022630"/>
    </source>
</evidence>
<evidence type="ECO:0000256" key="8">
    <source>
        <dbReference type="RuleBase" id="RU362125"/>
    </source>
</evidence>
<dbReference type="InterPro" id="IPR009100">
    <property type="entry name" value="AcylCoA_DH/oxidase_NM_dom_sf"/>
</dbReference>
<dbReference type="InterPro" id="IPR036250">
    <property type="entry name" value="AcylCo_DH-like_C"/>
</dbReference>
<evidence type="ECO:0000313" key="9">
    <source>
        <dbReference type="EMBL" id="AWV89234.1"/>
    </source>
</evidence>
<comment type="cofactor">
    <cofactor evidence="1 8">
        <name>FAD</name>
        <dbReference type="ChEBI" id="CHEBI:57692"/>
    </cofactor>
</comment>
<dbReference type="InterPro" id="IPR009075">
    <property type="entry name" value="AcylCo_DH/oxidase_C"/>
</dbReference>
<dbReference type="SUPFAM" id="SSF47203">
    <property type="entry name" value="Acyl-CoA dehydrogenase C-terminal domain-like"/>
    <property type="match status" value="1"/>
</dbReference>
<keyword evidence="10" id="KW-1185">Reference proteome</keyword>
<dbReference type="Pfam" id="PF02770">
    <property type="entry name" value="Acyl-CoA_dh_M"/>
    <property type="match status" value="1"/>
</dbReference>
<dbReference type="GO" id="GO:0003995">
    <property type="term" value="F:acyl-CoA dehydrogenase activity"/>
    <property type="evidence" value="ECO:0007669"/>
    <property type="project" value="InterPro"/>
</dbReference>
<comment type="similarity">
    <text evidence="3 8">Belongs to the acyl-CoA dehydrogenase family.</text>
</comment>
<dbReference type="Pfam" id="PF02771">
    <property type="entry name" value="Acyl-CoA_dh_N"/>
    <property type="match status" value="1"/>
</dbReference>
<dbReference type="InterPro" id="IPR006091">
    <property type="entry name" value="Acyl-CoA_Oxase/DH_mid-dom"/>
</dbReference>
<dbReference type="FunFam" id="2.40.110.10:FF:000001">
    <property type="entry name" value="Acyl-CoA dehydrogenase, mitochondrial"/>
    <property type="match status" value="1"/>
</dbReference>
<dbReference type="GO" id="GO:0050660">
    <property type="term" value="F:flavin adenine dinucleotide binding"/>
    <property type="evidence" value="ECO:0007669"/>
    <property type="project" value="InterPro"/>
</dbReference>
<dbReference type="Gene3D" id="2.40.110.10">
    <property type="entry name" value="Butyryl-CoA Dehydrogenase, subunit A, domain 2"/>
    <property type="match status" value="1"/>
</dbReference>
<dbReference type="KEGG" id="bsed:DN745_07720"/>
<evidence type="ECO:0000256" key="3">
    <source>
        <dbReference type="ARBA" id="ARBA00009347"/>
    </source>
</evidence>
<evidence type="ECO:0000256" key="6">
    <source>
        <dbReference type="ARBA" id="ARBA00022827"/>
    </source>
</evidence>
<reference evidence="9 10" key="1">
    <citation type="submission" date="2018-06" db="EMBL/GenBank/DDBJ databases">
        <title>Lujinxingia sediminis gen. nov. sp. nov., a new facultative anaerobic member of the class Deltaproteobacteria, and proposal of Lujinxingaceae fam. nov.</title>
        <authorList>
            <person name="Guo L.-Y."/>
            <person name="Li C.-M."/>
            <person name="Wang S."/>
            <person name="Du Z.-J."/>
        </authorList>
    </citation>
    <scope>NUCLEOTIDE SEQUENCE [LARGE SCALE GENOMIC DNA]</scope>
    <source>
        <strain evidence="9 10">FA350</strain>
    </source>
</reference>